<dbReference type="GO" id="GO:0005524">
    <property type="term" value="F:ATP binding"/>
    <property type="evidence" value="ECO:0007669"/>
    <property type="project" value="UniProtKB-KW"/>
</dbReference>
<dbReference type="InterPro" id="IPR003593">
    <property type="entry name" value="AAA+_ATPase"/>
</dbReference>
<evidence type="ECO:0000259" key="1">
    <source>
        <dbReference type="SMART" id="SM00382"/>
    </source>
</evidence>
<proteinExistence type="predicted"/>
<dbReference type="Pfam" id="PF13401">
    <property type="entry name" value="AAA_22"/>
    <property type="match status" value="1"/>
</dbReference>
<dbReference type="InterPro" id="IPR027417">
    <property type="entry name" value="P-loop_NTPase"/>
</dbReference>
<feature type="domain" description="AAA+ ATPase" evidence="1">
    <location>
        <begin position="137"/>
        <end position="312"/>
    </location>
</feature>
<accession>A0A3M8CWK3</accession>
<dbReference type="SUPFAM" id="SSF52540">
    <property type="entry name" value="P-loop containing nucleoside triphosphate hydrolases"/>
    <property type="match status" value="1"/>
</dbReference>
<keyword evidence="2" id="KW-0547">Nucleotide-binding</keyword>
<keyword evidence="3" id="KW-1185">Reference proteome</keyword>
<keyword evidence="2" id="KW-0067">ATP-binding</keyword>
<dbReference type="AlphaFoldDB" id="A0A3M8CWK3"/>
<name>A0A3M8CWK3_9BACL</name>
<dbReference type="OrthoDB" id="5593847at2"/>
<organism evidence="2 3">
    <name type="scientific">Brevibacillus fluminis</name>
    <dbReference type="NCBI Taxonomy" id="511487"/>
    <lineage>
        <taxon>Bacteria</taxon>
        <taxon>Bacillati</taxon>
        <taxon>Bacillota</taxon>
        <taxon>Bacilli</taxon>
        <taxon>Bacillales</taxon>
        <taxon>Paenibacillaceae</taxon>
        <taxon>Brevibacillus</taxon>
    </lineage>
</organism>
<dbReference type="EMBL" id="RHHQ01000027">
    <property type="protein sequence ID" value="RNB79751.1"/>
    <property type="molecule type" value="Genomic_DNA"/>
</dbReference>
<evidence type="ECO:0000313" key="2">
    <source>
        <dbReference type="EMBL" id="RNB79751.1"/>
    </source>
</evidence>
<evidence type="ECO:0000313" key="3">
    <source>
        <dbReference type="Proteomes" id="UP000271031"/>
    </source>
</evidence>
<gene>
    <name evidence="2" type="ORF">EDM56_28480</name>
</gene>
<dbReference type="Proteomes" id="UP000271031">
    <property type="component" value="Unassembled WGS sequence"/>
</dbReference>
<protein>
    <submittedName>
        <fullName evidence="2">ATP-binding protein</fullName>
    </submittedName>
</protein>
<dbReference type="GO" id="GO:0016887">
    <property type="term" value="F:ATP hydrolysis activity"/>
    <property type="evidence" value="ECO:0007669"/>
    <property type="project" value="InterPro"/>
</dbReference>
<dbReference type="RefSeq" id="WP_122921328.1">
    <property type="nucleotide sequence ID" value="NZ_RHHQ01000027.1"/>
</dbReference>
<comment type="caution">
    <text evidence="2">The sequence shown here is derived from an EMBL/GenBank/DDBJ whole genome shotgun (WGS) entry which is preliminary data.</text>
</comment>
<dbReference type="Gene3D" id="3.40.50.300">
    <property type="entry name" value="P-loop containing nucleotide triphosphate hydrolases"/>
    <property type="match status" value="1"/>
</dbReference>
<dbReference type="SMART" id="SM00382">
    <property type="entry name" value="AAA"/>
    <property type="match status" value="1"/>
</dbReference>
<reference evidence="2 3" key="1">
    <citation type="submission" date="2018-10" db="EMBL/GenBank/DDBJ databases">
        <title>Phylogenomics of Brevibacillus.</title>
        <authorList>
            <person name="Dunlap C."/>
        </authorList>
    </citation>
    <scope>NUCLEOTIDE SEQUENCE [LARGE SCALE GENOMIC DNA]</scope>
    <source>
        <strain evidence="2 3">JCM 15716</strain>
    </source>
</reference>
<sequence length="556" mass="63075">MTNGGFVQIPNGCVAELATYKEQGVLDYEDNPIIEALPPILDMGEVIDALTLYPKYHPNERKSDDKYKLHLVRRLGRYFQPTTKHIELEQRISVCIRQGYISRNPLGKLHALRLQKGNKALKEKEGITSVFGDIRNTGNGFAIIGTSGMGKTTSVERVLSMYPKVIIHHEYKGTPLSLYQVTYLKLDCPYDGASLKGLCISFFLKMDELLGTNYSHKVVARRISVEEMLKYMVQIASNHCLGVLIIDEVQHLHSAAQGGADKMLNFFVTLVNTIGIPVILIGTQRALGSLQSQFRQARRSAGQGDMVWDRMNKDEEWDTIMELMWEYQWTKAVTPYTDQISSVLYEESQGITDIAVKLYMLAQIRVISSSLEKITPDLIRKVGRENLRLVQPFLQALRNGDIESLTKFDDIRPVDIESYIQNKLSELDKKSVIRLHKEALKKKQESERENILEELIIRLISMGVSDSDAKKAAKEAISELGIEVSINELARKAGENAFTNSRQKSAEIKKKKLNQKETIKDENDLRYVILKKNQEITAYDALKEAGYILDPFQELA</sequence>
<dbReference type="InterPro" id="IPR049945">
    <property type="entry name" value="AAA_22"/>
</dbReference>